<evidence type="ECO:0000256" key="1">
    <source>
        <dbReference type="SAM" id="SignalP"/>
    </source>
</evidence>
<gene>
    <name evidence="3" type="ORF">BT63DRAFT_450631</name>
</gene>
<keyword evidence="4" id="KW-1185">Reference proteome</keyword>
<dbReference type="InterPro" id="IPR052820">
    <property type="entry name" value="PhiA_domain"/>
</dbReference>
<dbReference type="OrthoDB" id="5430620at2759"/>
<dbReference type="Pfam" id="PF10645">
    <property type="entry name" value="Carb_bind"/>
    <property type="match status" value="1"/>
</dbReference>
<evidence type="ECO:0000313" key="4">
    <source>
        <dbReference type="Proteomes" id="UP000799302"/>
    </source>
</evidence>
<feature type="signal peptide" evidence="1">
    <location>
        <begin position="1"/>
        <end position="17"/>
    </location>
</feature>
<feature type="domain" description="Endo-1,3(4)-beta-glucanase 1 carbohydrate binding" evidence="2">
    <location>
        <begin position="269"/>
        <end position="317"/>
    </location>
</feature>
<evidence type="ECO:0000313" key="3">
    <source>
        <dbReference type="EMBL" id="KAF2672605.1"/>
    </source>
</evidence>
<dbReference type="AlphaFoldDB" id="A0A6A6UK06"/>
<dbReference type="InterPro" id="IPR018909">
    <property type="entry name" value="Eng1_septum"/>
</dbReference>
<sequence length="494" mass="51754">MLSSFFLGFAVAGAVIASPVAPAVSSSASASQATPVASSSAKSGSKVWIGIPAPKSAASVAAPVGVPSQAIPAVVSAITSAPKASVVGLEIKSAISNAEPPATASRDFWGVGPYTTVLTWGCPAVRPSPLLIDKPRPTLVISVEGSSIEKSATLSTSSLASPSQIKSPPYVSPVTSTIATIAIIKPSASSIMVHTWSNRCGGDGASSMASRCAGDASSTVSSSAIKPAVTSMVKTSNPSQARSAIPSPVRSAVPASVWSAKPTPSIRAKCGAGWYDSNQYDCYDGGHLCPKSSGAPQLPCGSACYFPHRYTCRNGKLEGLPNYSGAFKIYAHNPEVFDWQDKEQGQIQACHKAFWIQDGPACTYVPDVVRKVTPDWPYANETVLRTPRNMNTMVPGGQNFWVEKNGEFGISTPHSAWAPPGVIEGDAIVYENGTFTVSGTLGWYACPSTKVGKHYQIFAHIQGVQVAKNCVPISILMEPWFPDVPGRLTAWQYE</sequence>
<proteinExistence type="predicted"/>
<feature type="chain" id="PRO_5025420333" description="Endo-1,3(4)-beta-glucanase 1 carbohydrate binding domain-containing protein" evidence="1">
    <location>
        <begin position="18"/>
        <end position="494"/>
    </location>
</feature>
<keyword evidence="1" id="KW-0732">Signal</keyword>
<protein>
    <recommendedName>
        <fullName evidence="2">Endo-1,3(4)-beta-glucanase 1 carbohydrate binding domain-containing protein</fullName>
    </recommendedName>
</protein>
<dbReference type="EMBL" id="MU004231">
    <property type="protein sequence ID" value="KAF2672605.1"/>
    <property type="molecule type" value="Genomic_DNA"/>
</dbReference>
<dbReference type="GO" id="GO:0030246">
    <property type="term" value="F:carbohydrate binding"/>
    <property type="evidence" value="ECO:0007669"/>
    <property type="project" value="InterPro"/>
</dbReference>
<reference evidence="3" key="1">
    <citation type="journal article" date="2020" name="Stud. Mycol.">
        <title>101 Dothideomycetes genomes: a test case for predicting lifestyles and emergence of pathogens.</title>
        <authorList>
            <person name="Haridas S."/>
            <person name="Albert R."/>
            <person name="Binder M."/>
            <person name="Bloem J."/>
            <person name="Labutti K."/>
            <person name="Salamov A."/>
            <person name="Andreopoulos B."/>
            <person name="Baker S."/>
            <person name="Barry K."/>
            <person name="Bills G."/>
            <person name="Bluhm B."/>
            <person name="Cannon C."/>
            <person name="Castanera R."/>
            <person name="Culley D."/>
            <person name="Daum C."/>
            <person name="Ezra D."/>
            <person name="Gonzalez J."/>
            <person name="Henrissat B."/>
            <person name="Kuo A."/>
            <person name="Liang C."/>
            <person name="Lipzen A."/>
            <person name="Lutzoni F."/>
            <person name="Magnuson J."/>
            <person name="Mondo S."/>
            <person name="Nolan M."/>
            <person name="Ohm R."/>
            <person name="Pangilinan J."/>
            <person name="Park H.-J."/>
            <person name="Ramirez L."/>
            <person name="Alfaro M."/>
            <person name="Sun H."/>
            <person name="Tritt A."/>
            <person name="Yoshinaga Y."/>
            <person name="Zwiers L.-H."/>
            <person name="Turgeon B."/>
            <person name="Goodwin S."/>
            <person name="Spatafora J."/>
            <person name="Crous P."/>
            <person name="Grigoriev I."/>
        </authorList>
    </citation>
    <scope>NUCLEOTIDE SEQUENCE</scope>
    <source>
        <strain evidence="3">CBS 115976</strain>
    </source>
</reference>
<dbReference type="PANTHER" id="PTHR42047">
    <property type="entry name" value="PROTEIN, PUTATIVE (AFU_ORTHOLOGUE AFUA_6G03560)-RELATED"/>
    <property type="match status" value="1"/>
</dbReference>
<accession>A0A6A6UK06</accession>
<evidence type="ECO:0000259" key="2">
    <source>
        <dbReference type="Pfam" id="PF10645"/>
    </source>
</evidence>
<name>A0A6A6UK06_9PEZI</name>
<organism evidence="3 4">
    <name type="scientific">Microthyrium microscopicum</name>
    <dbReference type="NCBI Taxonomy" id="703497"/>
    <lineage>
        <taxon>Eukaryota</taxon>
        <taxon>Fungi</taxon>
        <taxon>Dikarya</taxon>
        <taxon>Ascomycota</taxon>
        <taxon>Pezizomycotina</taxon>
        <taxon>Dothideomycetes</taxon>
        <taxon>Dothideomycetes incertae sedis</taxon>
        <taxon>Microthyriales</taxon>
        <taxon>Microthyriaceae</taxon>
        <taxon>Microthyrium</taxon>
    </lineage>
</organism>
<dbReference type="Proteomes" id="UP000799302">
    <property type="component" value="Unassembled WGS sequence"/>
</dbReference>
<dbReference type="PANTHER" id="PTHR42047:SF1">
    <property type="entry name" value="PROTEIN, PUTATIVE (AFU_ORTHOLOGUE AFUA_6G03560)-RELATED"/>
    <property type="match status" value="1"/>
</dbReference>